<evidence type="ECO:0000313" key="2">
    <source>
        <dbReference type="Proteomes" id="UP000242525"/>
    </source>
</evidence>
<protein>
    <recommendedName>
        <fullName evidence="3">Peroxisomal membrane protein 4</fullName>
    </recommendedName>
</protein>
<reference evidence="1" key="1">
    <citation type="submission" date="2014-03" db="EMBL/GenBank/DDBJ databases">
        <authorList>
            <person name="Casaregola S."/>
        </authorList>
    </citation>
    <scope>NUCLEOTIDE SEQUENCE [LARGE SCALE GENOMIC DNA]</scope>
    <source>
        <strain evidence="1">CLIB 918</strain>
    </source>
</reference>
<dbReference type="STRING" id="1173061.A0A0J9XEV8"/>
<dbReference type="PIRSF" id="PIRSF013674">
    <property type="entry name" value="PXMP4"/>
    <property type="match status" value="1"/>
</dbReference>
<dbReference type="GO" id="GO:0005778">
    <property type="term" value="C:peroxisomal membrane"/>
    <property type="evidence" value="ECO:0007669"/>
    <property type="project" value="TreeGrafter"/>
</dbReference>
<name>A0A0J9XEV8_GEOCN</name>
<comment type="caution">
    <text evidence="1">The sequence shown here is derived from an EMBL/GenBank/DDBJ whole genome shotgun (WGS) entry which is preliminary data.</text>
</comment>
<dbReference type="InterPro" id="IPR019531">
    <property type="entry name" value="Pmp4"/>
</dbReference>
<sequence>MDVILNNILRDPRYQDILAILKGTKNGIVYGAKLRFSHALVMSFLFHNNKKGSRWPHILRSTKQHAKSLGLFVFIYKSLLVLLKHAAKLTSGATARSASSVKNDVTGNKNPVDAFIAGLVAGYVVFGRPTKSAGLNSINQQMVLYVFSRVVLGFANLALRHFLASKKVANSSAQGDYLNPRFISNSTWAVFASLSWACVMCLFRIDSTLLQNSMVHSMKYLYVDSEFWTSILDF</sequence>
<dbReference type="Proteomes" id="UP000242525">
    <property type="component" value="Unassembled WGS sequence"/>
</dbReference>
<dbReference type="Pfam" id="PF02466">
    <property type="entry name" value="Tim17"/>
    <property type="match status" value="1"/>
</dbReference>
<dbReference type="PANTHER" id="PTHR15460">
    <property type="entry name" value="PEROXISOMAL MEMBRANE PROTEIN 4"/>
    <property type="match status" value="1"/>
</dbReference>
<keyword evidence="2" id="KW-1185">Reference proteome</keyword>
<dbReference type="EMBL" id="CCBN010000011">
    <property type="protein sequence ID" value="CDO55442.1"/>
    <property type="molecule type" value="Genomic_DNA"/>
</dbReference>
<gene>
    <name evidence="1" type="ORF">BN980_GECA11s01286g</name>
</gene>
<organism evidence="1 2">
    <name type="scientific">Geotrichum candidum</name>
    <name type="common">Oospora lactis</name>
    <name type="synonym">Dipodascus geotrichum</name>
    <dbReference type="NCBI Taxonomy" id="1173061"/>
    <lineage>
        <taxon>Eukaryota</taxon>
        <taxon>Fungi</taxon>
        <taxon>Dikarya</taxon>
        <taxon>Ascomycota</taxon>
        <taxon>Saccharomycotina</taxon>
        <taxon>Dipodascomycetes</taxon>
        <taxon>Dipodascales</taxon>
        <taxon>Dipodascaceae</taxon>
        <taxon>Geotrichum</taxon>
    </lineage>
</organism>
<dbReference type="OrthoDB" id="39659at2759"/>
<dbReference type="PANTHER" id="PTHR15460:SF3">
    <property type="entry name" value="PEROXISOMAL MEMBRANE PROTEIN 4"/>
    <property type="match status" value="1"/>
</dbReference>
<proteinExistence type="predicted"/>
<accession>A0A0J9XEV8</accession>
<evidence type="ECO:0000313" key="1">
    <source>
        <dbReference type="EMBL" id="CDO55442.1"/>
    </source>
</evidence>
<dbReference type="AlphaFoldDB" id="A0A0J9XEV8"/>
<evidence type="ECO:0008006" key="3">
    <source>
        <dbReference type="Google" id="ProtNLM"/>
    </source>
</evidence>